<keyword evidence="1" id="KW-0677">Repeat</keyword>
<dbReference type="Pfam" id="PF00023">
    <property type="entry name" value="Ank"/>
    <property type="match status" value="1"/>
</dbReference>
<dbReference type="PANTHER" id="PTHR24188:SF29">
    <property type="entry name" value="GH09064P"/>
    <property type="match status" value="1"/>
</dbReference>
<dbReference type="InterPro" id="IPR036770">
    <property type="entry name" value="Ankyrin_rpt-contain_sf"/>
</dbReference>
<evidence type="ECO:0000313" key="4">
    <source>
        <dbReference type="EnsemblMetazoa" id="PPAI009265-PA"/>
    </source>
</evidence>
<evidence type="ECO:0000256" key="1">
    <source>
        <dbReference type="ARBA" id="ARBA00022737"/>
    </source>
</evidence>
<name>A0A1B0DLM5_PHLPP</name>
<reference evidence="4" key="1">
    <citation type="submission" date="2022-08" db="UniProtKB">
        <authorList>
            <consortium name="EnsemblMetazoa"/>
        </authorList>
    </citation>
    <scope>IDENTIFICATION</scope>
    <source>
        <strain evidence="4">Israel</strain>
    </source>
</reference>
<dbReference type="Pfam" id="PF09749">
    <property type="entry name" value="HVSL"/>
    <property type="match status" value="1"/>
</dbReference>
<organism evidence="4 5">
    <name type="scientific">Phlebotomus papatasi</name>
    <name type="common">Sandfly</name>
    <dbReference type="NCBI Taxonomy" id="29031"/>
    <lineage>
        <taxon>Eukaryota</taxon>
        <taxon>Metazoa</taxon>
        <taxon>Ecdysozoa</taxon>
        <taxon>Arthropoda</taxon>
        <taxon>Hexapoda</taxon>
        <taxon>Insecta</taxon>
        <taxon>Pterygota</taxon>
        <taxon>Neoptera</taxon>
        <taxon>Endopterygota</taxon>
        <taxon>Diptera</taxon>
        <taxon>Nematocera</taxon>
        <taxon>Psychodoidea</taxon>
        <taxon>Psychodidae</taxon>
        <taxon>Phlebotomus</taxon>
        <taxon>Phlebotomus</taxon>
    </lineage>
</organism>
<sequence length="626" mass="69998">MRHLSMLHLTHQILHHDITILPAQSHKTLQCWLLHHRTDIWHLYQIHNAHVRNPLNCRLIETLLSLRRARHMLHNPQNCGYIDFTELRLSLAKIINRLQDFIGTSEQIMLVDYSSSDEEAEDGNEQKSTESTNTKDESIQHLQKSIRNSVRKNLNLELCEAKELHVSLTKTVILRHHWIESFVASLEKKFRNIRKFPLHLNSLKIYCNEEKTRTFVGLTTSEEFFAYLSKLVKHCDEVLKEFNLECFYREMSFHVSILWIVGDHRETLCELEEDFREHFLDDGTTPLILAAAGGHVECVKELLEQGADANAKRTTGTSALFFAAQGGHVDVARVLLDAGADVNSASLDGATALFVACQGGHQAMVKELLRRGACVHASLKDRATPTFVAAQNGHRGVLLQLLAAGAAADAARGDGATPLWIASQMGHDHVAKILLQHGANVDAVRCDGATALFKAAHKGHSSVVHELLKWRPNLSVLPNGETALHAAALFGHLPVVKQLVAAGADVRVRNQKGYTALRVARQEGFLGVAEYLEERECRTSQSGSAASSCESDKERMDDIKAFVKTAIEAFKDKKKCAKDAKEFSCHMENVLNVIDKKYTFNKVTKLLTGNNEVQKTDQEDATMKET</sequence>
<dbReference type="SUPFAM" id="SSF55144">
    <property type="entry name" value="LigT-like"/>
    <property type="match status" value="1"/>
</dbReference>
<keyword evidence="2" id="KW-0040">ANK repeat</keyword>
<dbReference type="EMBL" id="AJVK01016477">
    <property type="status" value="NOT_ANNOTATED_CDS"/>
    <property type="molecule type" value="Genomic_DNA"/>
</dbReference>
<dbReference type="SUPFAM" id="SSF48403">
    <property type="entry name" value="Ankyrin repeat"/>
    <property type="match status" value="1"/>
</dbReference>
<dbReference type="GO" id="GO:0034477">
    <property type="term" value="P:U6 snRNA 3'-end processing"/>
    <property type="evidence" value="ECO:0007669"/>
    <property type="project" value="InterPro"/>
</dbReference>
<feature type="region of interest" description="Disordered" evidence="3">
    <location>
        <begin position="116"/>
        <end position="142"/>
    </location>
</feature>
<dbReference type="Proteomes" id="UP000092462">
    <property type="component" value="Unassembled WGS sequence"/>
</dbReference>
<dbReference type="EnsemblMetazoa" id="PPAI009265-RA">
    <property type="protein sequence ID" value="PPAI009265-PA"/>
    <property type="gene ID" value="PPAI009265"/>
</dbReference>
<dbReference type="PROSITE" id="PS50088">
    <property type="entry name" value="ANK_REPEAT"/>
    <property type="match status" value="5"/>
</dbReference>
<proteinExistence type="predicted"/>
<dbReference type="PANTHER" id="PTHR24188">
    <property type="entry name" value="ANKYRIN REPEAT PROTEIN"/>
    <property type="match status" value="1"/>
</dbReference>
<dbReference type="VEuPathDB" id="VectorBase:PPAI009265"/>
<dbReference type="Gene3D" id="3.90.1140.10">
    <property type="entry name" value="Cyclic phosphodiesterase"/>
    <property type="match status" value="1"/>
</dbReference>
<accession>A0A1B0DLM5</accession>
<dbReference type="SMART" id="SM00248">
    <property type="entry name" value="ANK"/>
    <property type="match status" value="8"/>
</dbReference>
<dbReference type="PROSITE" id="PS50297">
    <property type="entry name" value="ANK_REP_REGION"/>
    <property type="match status" value="5"/>
</dbReference>
<dbReference type="PRINTS" id="PR01415">
    <property type="entry name" value="ANKYRIN"/>
</dbReference>
<keyword evidence="5" id="KW-1185">Reference proteome</keyword>
<protein>
    <submittedName>
        <fullName evidence="4">Uncharacterized protein</fullName>
    </submittedName>
</protein>
<dbReference type="InterPro" id="IPR002110">
    <property type="entry name" value="Ankyrin_rpt"/>
</dbReference>
<dbReference type="VEuPathDB" id="VectorBase:PPAPM1_006770"/>
<dbReference type="InterPro" id="IPR027521">
    <property type="entry name" value="Usb1"/>
</dbReference>
<dbReference type="Gene3D" id="1.25.40.20">
    <property type="entry name" value="Ankyrin repeat-containing domain"/>
    <property type="match status" value="3"/>
</dbReference>
<feature type="compositionally biased region" description="Basic and acidic residues" evidence="3">
    <location>
        <begin position="124"/>
        <end position="139"/>
    </location>
</feature>
<dbReference type="EMBL" id="AJVK01016476">
    <property type="status" value="NOT_ANNOTATED_CDS"/>
    <property type="molecule type" value="Genomic_DNA"/>
</dbReference>
<evidence type="ECO:0000313" key="5">
    <source>
        <dbReference type="Proteomes" id="UP000092462"/>
    </source>
</evidence>
<dbReference type="EMBL" id="AJVK01016475">
    <property type="status" value="NOT_ANNOTATED_CDS"/>
    <property type="molecule type" value="Genomic_DNA"/>
</dbReference>
<dbReference type="InterPro" id="IPR009097">
    <property type="entry name" value="Cyclic_Pdiesterase"/>
</dbReference>
<evidence type="ECO:0000256" key="2">
    <source>
        <dbReference type="ARBA" id="ARBA00023043"/>
    </source>
</evidence>
<dbReference type="EMBL" id="AJVK01016474">
    <property type="status" value="NOT_ANNOTATED_CDS"/>
    <property type="molecule type" value="Genomic_DNA"/>
</dbReference>
<dbReference type="GO" id="GO:0004518">
    <property type="term" value="F:nuclease activity"/>
    <property type="evidence" value="ECO:0007669"/>
    <property type="project" value="InterPro"/>
</dbReference>
<dbReference type="AlphaFoldDB" id="A0A1B0DLM5"/>
<dbReference type="Pfam" id="PF12796">
    <property type="entry name" value="Ank_2"/>
    <property type="match status" value="3"/>
</dbReference>
<evidence type="ECO:0000256" key="3">
    <source>
        <dbReference type="SAM" id="MobiDB-lite"/>
    </source>
</evidence>